<gene>
    <name evidence="1" type="ORF">ILEXP_LOCUS49295</name>
</gene>
<organism evidence="1 2">
    <name type="scientific">Ilex paraguariensis</name>
    <name type="common">yerba mate</name>
    <dbReference type="NCBI Taxonomy" id="185542"/>
    <lineage>
        <taxon>Eukaryota</taxon>
        <taxon>Viridiplantae</taxon>
        <taxon>Streptophyta</taxon>
        <taxon>Embryophyta</taxon>
        <taxon>Tracheophyta</taxon>
        <taxon>Spermatophyta</taxon>
        <taxon>Magnoliopsida</taxon>
        <taxon>eudicotyledons</taxon>
        <taxon>Gunneridae</taxon>
        <taxon>Pentapetalae</taxon>
        <taxon>asterids</taxon>
        <taxon>campanulids</taxon>
        <taxon>Aquifoliales</taxon>
        <taxon>Aquifoliaceae</taxon>
        <taxon>Ilex</taxon>
    </lineage>
</organism>
<name>A0ABC8UC55_9AQUA</name>
<proteinExistence type="predicted"/>
<accession>A0ABC8UC55</accession>
<comment type="caution">
    <text evidence="1">The sequence shown here is derived from an EMBL/GenBank/DDBJ whole genome shotgun (WGS) entry which is preliminary data.</text>
</comment>
<evidence type="ECO:0000313" key="2">
    <source>
        <dbReference type="Proteomes" id="UP001642360"/>
    </source>
</evidence>
<sequence>PASLVGARCGCGQLRRTTARGHAEQSGIVVVAGWRVRDANTSLEVMGEQAGLGADLGSLGEQRGEQPVCEWIRQPGVEMGE</sequence>
<reference evidence="1 2" key="1">
    <citation type="submission" date="2024-02" db="EMBL/GenBank/DDBJ databases">
        <authorList>
            <person name="Vignale AGUSTIN F."/>
            <person name="Sosa J E."/>
            <person name="Modenutti C."/>
        </authorList>
    </citation>
    <scope>NUCLEOTIDE SEQUENCE [LARGE SCALE GENOMIC DNA]</scope>
</reference>
<keyword evidence="2" id="KW-1185">Reference proteome</keyword>
<feature type="non-terminal residue" evidence="1">
    <location>
        <position position="1"/>
    </location>
</feature>
<evidence type="ECO:0000313" key="1">
    <source>
        <dbReference type="EMBL" id="CAK9179364.1"/>
    </source>
</evidence>
<dbReference type="Proteomes" id="UP001642360">
    <property type="component" value="Unassembled WGS sequence"/>
</dbReference>
<protein>
    <submittedName>
        <fullName evidence="1">Uncharacterized protein</fullName>
    </submittedName>
</protein>
<dbReference type="AlphaFoldDB" id="A0ABC8UC55"/>
<dbReference type="EMBL" id="CAUOFW020007480">
    <property type="protein sequence ID" value="CAK9179364.1"/>
    <property type="molecule type" value="Genomic_DNA"/>
</dbReference>